<comment type="caution">
    <text evidence="2">The sequence shown here is derived from an EMBL/GenBank/DDBJ whole genome shotgun (WGS) entry which is preliminary data.</text>
</comment>
<dbReference type="EMBL" id="JBAKAW010000002">
    <property type="protein sequence ID" value="MEL0653726.1"/>
    <property type="molecule type" value="Genomic_DNA"/>
</dbReference>
<name>A0ABU9GVW2_9GAMM</name>
<reference evidence="2 3" key="1">
    <citation type="submission" date="2024-02" db="EMBL/GenBank/DDBJ databases">
        <title>Bacteria isolated from the canopy kelp, Nereocystis luetkeana.</title>
        <authorList>
            <person name="Pfister C.A."/>
            <person name="Younker I.T."/>
            <person name="Light S.H."/>
        </authorList>
    </citation>
    <scope>NUCLEOTIDE SEQUENCE [LARGE SCALE GENOMIC DNA]</scope>
    <source>
        <strain evidence="2 3">TI.1.03</strain>
    </source>
</reference>
<dbReference type="InterPro" id="IPR025202">
    <property type="entry name" value="PLD-like_dom"/>
</dbReference>
<evidence type="ECO:0000313" key="2">
    <source>
        <dbReference type="EMBL" id="MEL0653726.1"/>
    </source>
</evidence>
<organism evidence="2 3">
    <name type="scientific">Pseudoalteromonas issachenkonii</name>
    <dbReference type="NCBI Taxonomy" id="152297"/>
    <lineage>
        <taxon>Bacteria</taxon>
        <taxon>Pseudomonadati</taxon>
        <taxon>Pseudomonadota</taxon>
        <taxon>Gammaproteobacteria</taxon>
        <taxon>Alteromonadales</taxon>
        <taxon>Pseudoalteromonadaceae</taxon>
        <taxon>Pseudoalteromonas</taxon>
    </lineage>
</organism>
<dbReference type="Pfam" id="PF13091">
    <property type="entry name" value="PLDc_2"/>
    <property type="match status" value="1"/>
</dbReference>
<sequence length="415" mass="47708">MKNSIYLRNISKRWKKEVSGSDDCIVLSPYVTSQTADNVLLSEKPQKVKLYTLFEAELFLANSSSLKTLRQLLNAGVEIYQLDNLHAKIVLAEDFVSIGSQNLTSRGRKNFEASYCSDDKQVIDYVRNELAVWIENASSVSELMISEMEKLIGPLKPMYKKLLEELFIVDDKVQQLSKENLLILEVEKRKLRNLEQIAKEAALATKSNWEIARVSYIESATSYTYSLVARYNLTSWIYKDQPVILQKKKRYLFIDTPTGRIAWARINKSRITFFSDGLHLQQPINLFGKRADVTYEANWDNNSEHNLKAMIKTTDGRNSIVLHCFFDIAGFGNISIEVKYNSNEIWLQNFMDLTKSDHVINELDELAKGFLHPFYYKTRLYGEQADKFFGSFDCSRKISLANVSGCNVLLSQLLD</sequence>
<evidence type="ECO:0000259" key="1">
    <source>
        <dbReference type="Pfam" id="PF13091"/>
    </source>
</evidence>
<evidence type="ECO:0000313" key="3">
    <source>
        <dbReference type="Proteomes" id="UP001371391"/>
    </source>
</evidence>
<proteinExistence type="predicted"/>
<dbReference type="Proteomes" id="UP001371391">
    <property type="component" value="Unassembled WGS sequence"/>
</dbReference>
<dbReference type="SUPFAM" id="SSF56024">
    <property type="entry name" value="Phospholipase D/nuclease"/>
    <property type="match status" value="1"/>
</dbReference>
<accession>A0ABU9GVW2</accession>
<dbReference type="RefSeq" id="WP_341601301.1">
    <property type="nucleotide sequence ID" value="NZ_JBAKAW010000002.1"/>
</dbReference>
<protein>
    <submittedName>
        <fullName evidence="2">Phospholipase D-like domain-containing protein</fullName>
    </submittedName>
</protein>
<keyword evidence="3" id="KW-1185">Reference proteome</keyword>
<gene>
    <name evidence="2" type="ORF">V6257_01665</name>
</gene>
<feature type="domain" description="Phospholipase D-like" evidence="1">
    <location>
        <begin position="22"/>
        <end position="130"/>
    </location>
</feature>
<dbReference type="Gene3D" id="3.30.870.10">
    <property type="entry name" value="Endonuclease Chain A"/>
    <property type="match status" value="1"/>
</dbReference>